<dbReference type="Pfam" id="PF10241">
    <property type="entry name" value="KxDL"/>
    <property type="match status" value="1"/>
</dbReference>
<dbReference type="Proteomes" id="UP001208570">
    <property type="component" value="Unassembled WGS sequence"/>
</dbReference>
<evidence type="ECO:0000256" key="1">
    <source>
        <dbReference type="ARBA" id="ARBA00005913"/>
    </source>
</evidence>
<protein>
    <recommendedName>
        <fullName evidence="3">KxDL domain-containing protein</fullName>
    </recommendedName>
</protein>
<proteinExistence type="inferred from homology"/>
<dbReference type="InterPro" id="IPR019371">
    <property type="entry name" value="KxDL_dom"/>
</dbReference>
<feature type="compositionally biased region" description="Polar residues" evidence="2">
    <location>
        <begin position="146"/>
        <end position="174"/>
    </location>
</feature>
<dbReference type="PANTHER" id="PTHR13511:SF0">
    <property type="entry name" value="KXDL MOTIF-CONTAINING PROTEIN 1"/>
    <property type="match status" value="1"/>
</dbReference>
<keyword evidence="5" id="KW-1185">Reference proteome</keyword>
<comment type="similarity">
    <text evidence="1">Belongs to the KXD1 family.</text>
</comment>
<dbReference type="GO" id="GO:0099078">
    <property type="term" value="C:BORC complex"/>
    <property type="evidence" value="ECO:0007669"/>
    <property type="project" value="TreeGrafter"/>
</dbReference>
<evidence type="ECO:0000256" key="2">
    <source>
        <dbReference type="SAM" id="MobiDB-lite"/>
    </source>
</evidence>
<accession>A0AAD9K8Q7</accession>
<dbReference type="PANTHER" id="PTHR13511">
    <property type="entry name" value="KXDL MOTIF-CONTAINING PROTEIN 1"/>
    <property type="match status" value="1"/>
</dbReference>
<sequence>MDSIEDTTFERHLSPVARLLAAHDISDPCQVFLETLSSSVNSKDVEEIKEAQQQMLQRFEKTNEMLLNFNALSSARYETTARDFKHHTQLLAEMRSDLNDIFKRIRSLKTQLSKQHPDAFKVHGQVAFVLEEEDEEDEDTIKEDSPSFQTSPKPEQLSISLEKSVPGTSKQIISKQDVDGSITEEIDTEVNT</sequence>
<name>A0AAD9K8Q7_9ANNE</name>
<feature type="compositionally biased region" description="Acidic residues" evidence="2">
    <location>
        <begin position="182"/>
        <end position="192"/>
    </location>
</feature>
<reference evidence="4" key="1">
    <citation type="journal article" date="2023" name="Mol. Biol. Evol.">
        <title>Third-Generation Sequencing Reveals the Adaptive Role of the Epigenome in Three Deep-Sea Polychaetes.</title>
        <authorList>
            <person name="Perez M."/>
            <person name="Aroh O."/>
            <person name="Sun Y."/>
            <person name="Lan Y."/>
            <person name="Juniper S.K."/>
            <person name="Young C.R."/>
            <person name="Angers B."/>
            <person name="Qian P.Y."/>
        </authorList>
    </citation>
    <scope>NUCLEOTIDE SEQUENCE</scope>
    <source>
        <strain evidence="4">P08H-3</strain>
    </source>
</reference>
<dbReference type="InterPro" id="IPR039843">
    <property type="entry name" value="KXD1-like"/>
</dbReference>
<feature type="domain" description="KxDL" evidence="3">
    <location>
        <begin position="36"/>
        <end position="120"/>
    </location>
</feature>
<organism evidence="4 5">
    <name type="scientific">Paralvinella palmiformis</name>
    <dbReference type="NCBI Taxonomy" id="53620"/>
    <lineage>
        <taxon>Eukaryota</taxon>
        <taxon>Metazoa</taxon>
        <taxon>Spiralia</taxon>
        <taxon>Lophotrochozoa</taxon>
        <taxon>Annelida</taxon>
        <taxon>Polychaeta</taxon>
        <taxon>Sedentaria</taxon>
        <taxon>Canalipalpata</taxon>
        <taxon>Terebellida</taxon>
        <taxon>Terebelliformia</taxon>
        <taxon>Alvinellidae</taxon>
        <taxon>Paralvinella</taxon>
    </lineage>
</organism>
<evidence type="ECO:0000313" key="5">
    <source>
        <dbReference type="Proteomes" id="UP001208570"/>
    </source>
</evidence>
<dbReference type="GO" id="GO:0032418">
    <property type="term" value="P:lysosome localization"/>
    <property type="evidence" value="ECO:0007669"/>
    <property type="project" value="TreeGrafter"/>
</dbReference>
<evidence type="ECO:0000313" key="4">
    <source>
        <dbReference type="EMBL" id="KAK2166505.1"/>
    </source>
</evidence>
<feature type="region of interest" description="Disordered" evidence="2">
    <location>
        <begin position="132"/>
        <end position="192"/>
    </location>
</feature>
<dbReference type="EMBL" id="JAODUP010000038">
    <property type="protein sequence ID" value="KAK2166505.1"/>
    <property type="molecule type" value="Genomic_DNA"/>
</dbReference>
<evidence type="ECO:0000259" key="3">
    <source>
        <dbReference type="Pfam" id="PF10241"/>
    </source>
</evidence>
<comment type="caution">
    <text evidence="4">The sequence shown here is derived from an EMBL/GenBank/DDBJ whole genome shotgun (WGS) entry which is preliminary data.</text>
</comment>
<gene>
    <name evidence="4" type="ORF">LSH36_38g01027</name>
</gene>
<feature type="compositionally biased region" description="Acidic residues" evidence="2">
    <location>
        <begin position="132"/>
        <end position="141"/>
    </location>
</feature>
<dbReference type="AlphaFoldDB" id="A0AAD9K8Q7"/>